<keyword evidence="6" id="KW-0809">Transit peptide</keyword>
<keyword evidence="10" id="KW-0812">Transmembrane</keyword>
<comment type="caution">
    <text evidence="12">The sequence shown here is derived from an EMBL/GenBank/DDBJ whole genome shotgun (WGS) entry which is preliminary data.</text>
</comment>
<keyword evidence="10" id="KW-1133">Transmembrane helix</keyword>
<evidence type="ECO:0000256" key="7">
    <source>
        <dbReference type="ARBA" id="ARBA00023008"/>
    </source>
</evidence>
<keyword evidence="10" id="KW-0472">Membrane</keyword>
<dbReference type="InterPro" id="IPR002227">
    <property type="entry name" value="Tyrosinase_Cu-bd"/>
</dbReference>
<evidence type="ECO:0000256" key="5">
    <source>
        <dbReference type="ARBA" id="ARBA00022723"/>
    </source>
</evidence>
<dbReference type="PANTHER" id="PTHR11474">
    <property type="entry name" value="TYROSINASE FAMILY MEMBER"/>
    <property type="match status" value="1"/>
</dbReference>
<dbReference type="EMBL" id="JACEIK010002246">
    <property type="protein sequence ID" value="MCD9559963.1"/>
    <property type="molecule type" value="Genomic_DNA"/>
</dbReference>
<evidence type="ECO:0000256" key="9">
    <source>
        <dbReference type="SAM" id="MobiDB-lite"/>
    </source>
</evidence>
<dbReference type="Proteomes" id="UP000823775">
    <property type="component" value="Unassembled WGS sequence"/>
</dbReference>
<feature type="domain" description="Tyrosinase copper-binding" evidence="11">
    <location>
        <begin position="134"/>
        <end position="151"/>
    </location>
</feature>
<evidence type="ECO:0000256" key="3">
    <source>
        <dbReference type="ARBA" id="ARBA00004456"/>
    </source>
</evidence>
<comment type="subcellular location">
    <subcellularLocation>
        <location evidence="3">Plastid</location>
        <location evidence="3">Chloroplast thylakoid lumen</location>
    </subcellularLocation>
</comment>
<evidence type="ECO:0000313" key="13">
    <source>
        <dbReference type="Proteomes" id="UP000823775"/>
    </source>
</evidence>
<gene>
    <name evidence="12" type="ORF">HAX54_018344</name>
</gene>
<organism evidence="12 13">
    <name type="scientific">Datura stramonium</name>
    <name type="common">Jimsonweed</name>
    <name type="synonym">Common thornapple</name>
    <dbReference type="NCBI Taxonomy" id="4076"/>
    <lineage>
        <taxon>Eukaryota</taxon>
        <taxon>Viridiplantae</taxon>
        <taxon>Streptophyta</taxon>
        <taxon>Embryophyta</taxon>
        <taxon>Tracheophyta</taxon>
        <taxon>Spermatophyta</taxon>
        <taxon>Magnoliopsida</taxon>
        <taxon>eudicotyledons</taxon>
        <taxon>Gunneridae</taxon>
        <taxon>Pentapetalae</taxon>
        <taxon>asterids</taxon>
        <taxon>lamiids</taxon>
        <taxon>Solanales</taxon>
        <taxon>Solanaceae</taxon>
        <taxon>Solanoideae</taxon>
        <taxon>Datureae</taxon>
        <taxon>Datura</taxon>
    </lineage>
</organism>
<keyword evidence="7" id="KW-0186">Copper</keyword>
<feature type="region of interest" description="Disordered" evidence="9">
    <location>
        <begin position="56"/>
        <end position="75"/>
    </location>
</feature>
<keyword evidence="8" id="KW-0793">Thylakoid</keyword>
<keyword evidence="5" id="KW-0479">Metal-binding</keyword>
<evidence type="ECO:0000256" key="1">
    <source>
        <dbReference type="ARBA" id="ARBA00001628"/>
    </source>
</evidence>
<dbReference type="PROSITE" id="PS00497">
    <property type="entry name" value="TYROSINASE_1"/>
    <property type="match status" value="1"/>
</dbReference>
<dbReference type="EC" id="1.10.3.1" evidence="4"/>
<proteinExistence type="predicted"/>
<comment type="catalytic activity">
    <reaction evidence="1">
        <text>2 catechol + O2 = 2 1,2-benzoquinone + 2 H2O</text>
        <dbReference type="Rhea" id="RHEA:21632"/>
        <dbReference type="ChEBI" id="CHEBI:15377"/>
        <dbReference type="ChEBI" id="CHEBI:15379"/>
        <dbReference type="ChEBI" id="CHEBI:17253"/>
        <dbReference type="ChEBI" id="CHEBI:18135"/>
        <dbReference type="EC" id="1.10.3.1"/>
    </reaction>
</comment>
<evidence type="ECO:0000256" key="10">
    <source>
        <dbReference type="SAM" id="Phobius"/>
    </source>
</evidence>
<accession>A0ABS8UM97</accession>
<comment type="function">
    <text evidence="2">Catalyzes the oxidation of mono- and o-diphenols to o-diquinones.</text>
</comment>
<evidence type="ECO:0000256" key="8">
    <source>
        <dbReference type="ARBA" id="ARBA00023078"/>
    </source>
</evidence>
<dbReference type="Gene3D" id="1.10.1280.10">
    <property type="entry name" value="Di-copper center containing domain from catechol oxidase"/>
    <property type="match status" value="1"/>
</dbReference>
<protein>
    <recommendedName>
        <fullName evidence="4">catechol oxidase</fullName>
        <ecNumber evidence="4">1.10.3.1</ecNumber>
    </recommendedName>
</protein>
<evidence type="ECO:0000256" key="6">
    <source>
        <dbReference type="ARBA" id="ARBA00022946"/>
    </source>
</evidence>
<dbReference type="Pfam" id="PF00264">
    <property type="entry name" value="Tyrosinase"/>
    <property type="match status" value="1"/>
</dbReference>
<evidence type="ECO:0000256" key="4">
    <source>
        <dbReference type="ARBA" id="ARBA00012298"/>
    </source>
</evidence>
<evidence type="ECO:0000313" key="12">
    <source>
        <dbReference type="EMBL" id="MCD9559963.1"/>
    </source>
</evidence>
<dbReference type="PANTHER" id="PTHR11474:SF76">
    <property type="entry name" value="SHKT DOMAIN-CONTAINING PROTEIN"/>
    <property type="match status" value="1"/>
</dbReference>
<dbReference type="InterPro" id="IPR050316">
    <property type="entry name" value="Tyrosinase/Hemocyanin"/>
</dbReference>
<sequence length="215" mass="23859">MSSFHSPPPTPSLLLLPLQLPPLFPTCVLLLSLRTSENFTTRKHNGHRNFQVSCKTTDQDHDHNSPIDMSKNTDSSSNMIDRRNVLLGLGGLYGASTLVGGHPFAYAAPVDGHSVYEMWPPDLPGFPNLELQVHSSWLFLPFHRCYLYFFERILGSLINDPTFVMPFGTGIIDGMRMPARNTQTLVLPSMIHSETGGISLSHSRSIWTSTGPILT</sequence>
<keyword evidence="13" id="KW-1185">Reference proteome</keyword>
<evidence type="ECO:0000259" key="11">
    <source>
        <dbReference type="PROSITE" id="PS00497"/>
    </source>
</evidence>
<evidence type="ECO:0000256" key="2">
    <source>
        <dbReference type="ARBA" id="ARBA00002400"/>
    </source>
</evidence>
<name>A0ABS8UM97_DATST</name>
<feature type="transmembrane region" description="Helical" evidence="10">
    <location>
        <begin position="12"/>
        <end position="33"/>
    </location>
</feature>
<reference evidence="12 13" key="1">
    <citation type="journal article" date="2021" name="BMC Genomics">
        <title>Datura genome reveals duplications of psychoactive alkaloid biosynthetic genes and high mutation rate following tissue culture.</title>
        <authorList>
            <person name="Rajewski A."/>
            <person name="Carter-House D."/>
            <person name="Stajich J."/>
            <person name="Litt A."/>
        </authorList>
    </citation>
    <scope>NUCLEOTIDE SEQUENCE [LARGE SCALE GENOMIC DNA]</scope>
    <source>
        <strain evidence="12">AR-01</strain>
    </source>
</reference>
<dbReference type="SUPFAM" id="SSF48056">
    <property type="entry name" value="Di-copper centre-containing domain"/>
    <property type="match status" value="1"/>
</dbReference>
<dbReference type="InterPro" id="IPR008922">
    <property type="entry name" value="Di-copper_centre_dom_sf"/>
</dbReference>